<evidence type="ECO:0000256" key="23">
    <source>
        <dbReference type="PIRSR" id="PIRSR600175-2"/>
    </source>
</evidence>
<evidence type="ECO:0000256" key="7">
    <source>
        <dbReference type="ARBA" id="ARBA00022692"/>
    </source>
</evidence>
<feature type="transmembrane region" description="Helical" evidence="26">
    <location>
        <begin position="1292"/>
        <end position="1311"/>
    </location>
</feature>
<evidence type="ECO:0000256" key="5">
    <source>
        <dbReference type="ARBA" id="ARBA00022448"/>
    </source>
</evidence>
<feature type="binding site" evidence="22">
    <location>
        <position position="753"/>
    </location>
    <ligand>
        <name>Na(+)</name>
        <dbReference type="ChEBI" id="CHEBI:29101"/>
        <label>1</label>
    </ligand>
</feature>
<gene>
    <name evidence="28" type="ORF">TREES_T100010379</name>
</gene>
<keyword evidence="7 24" id="KW-0812">Transmembrane</keyword>
<evidence type="ECO:0000256" key="22">
    <source>
        <dbReference type="PIRSR" id="PIRSR600175-1"/>
    </source>
</evidence>
<dbReference type="GO" id="GO:0047184">
    <property type="term" value="F:1-acylglycerophosphocholine O-acyltransferase activity"/>
    <property type="evidence" value="ECO:0007669"/>
    <property type="project" value="UniProtKB-ARBA"/>
</dbReference>
<dbReference type="Pfam" id="PF13833">
    <property type="entry name" value="EF-hand_8"/>
    <property type="match status" value="1"/>
</dbReference>
<feature type="region of interest" description="Disordered" evidence="25">
    <location>
        <begin position="1"/>
        <end position="21"/>
    </location>
</feature>
<dbReference type="CDD" id="cd07991">
    <property type="entry name" value="LPLAT_LPCAT1-like"/>
    <property type="match status" value="1"/>
</dbReference>
<feature type="transmembrane region" description="Helical" evidence="26">
    <location>
        <begin position="1199"/>
        <end position="1221"/>
    </location>
</feature>
<comment type="similarity">
    <text evidence="4">Belongs to the sodium:neurotransmitter symporter (SNF) (TC 2.A.22) family. SLC6A3 subfamily.</text>
</comment>
<dbReference type="PRINTS" id="PR01202">
    <property type="entry name" value="DOPTRANSPORT"/>
</dbReference>
<feature type="binding site" evidence="22">
    <location>
        <position position="998"/>
    </location>
    <ligand>
        <name>Na(+)</name>
        <dbReference type="ChEBI" id="CHEBI:29101"/>
        <label>1</label>
    </ligand>
</feature>
<keyword evidence="8 22" id="KW-0479">Metal-binding</keyword>
<dbReference type="InterPro" id="IPR000175">
    <property type="entry name" value="Na/ntran_symport"/>
</dbReference>
<dbReference type="EMBL" id="KB320397">
    <property type="protein sequence ID" value="ELW72687.1"/>
    <property type="molecule type" value="Genomic_DNA"/>
</dbReference>
<evidence type="ECO:0000256" key="17">
    <source>
        <dbReference type="ARBA" id="ARBA00025707"/>
    </source>
</evidence>
<feature type="domain" description="EF-hand" evidence="27">
    <location>
        <begin position="394"/>
        <end position="429"/>
    </location>
</feature>
<evidence type="ECO:0000256" key="11">
    <source>
        <dbReference type="ARBA" id="ARBA00022989"/>
    </source>
</evidence>
<feature type="binding site" evidence="22">
    <location>
        <position position="1098"/>
    </location>
    <ligand>
        <name>Na(+)</name>
        <dbReference type="ChEBI" id="CHEBI:29101"/>
        <label>1</label>
    </ligand>
</feature>
<feature type="transmembrane region" description="Helical" evidence="26">
    <location>
        <begin position="944"/>
        <end position="968"/>
    </location>
</feature>
<dbReference type="GO" id="GO:0030424">
    <property type="term" value="C:axon"/>
    <property type="evidence" value="ECO:0007669"/>
    <property type="project" value="UniProtKB-SubCell"/>
</dbReference>
<dbReference type="InterPro" id="IPR045252">
    <property type="entry name" value="LPCAT1-like"/>
</dbReference>
<evidence type="ECO:0000256" key="2">
    <source>
        <dbReference type="ARBA" id="ARBA00004651"/>
    </source>
</evidence>
<evidence type="ECO:0000256" key="1">
    <source>
        <dbReference type="ARBA" id="ARBA00004489"/>
    </source>
</evidence>
<evidence type="ECO:0000256" key="18">
    <source>
        <dbReference type="ARBA" id="ARBA00034288"/>
    </source>
</evidence>
<feature type="transmembrane region" description="Helical" evidence="26">
    <location>
        <begin position="988"/>
        <end position="1012"/>
    </location>
</feature>
<dbReference type="GO" id="GO:0006644">
    <property type="term" value="P:phospholipid metabolic process"/>
    <property type="evidence" value="ECO:0007669"/>
    <property type="project" value="UniProtKB-UniPathway"/>
</dbReference>
<feature type="transmembrane region" description="Helical" evidence="26">
    <location>
        <begin position="777"/>
        <end position="798"/>
    </location>
</feature>
<evidence type="ECO:0000256" key="12">
    <source>
        <dbReference type="ARBA" id="ARBA00023053"/>
    </source>
</evidence>
<dbReference type="NCBIfam" id="NF037979">
    <property type="entry name" value="Na_transp"/>
    <property type="match status" value="1"/>
</dbReference>
<dbReference type="InterPro" id="IPR011992">
    <property type="entry name" value="EF-hand-dom_pair"/>
</dbReference>
<dbReference type="SMART" id="SM00563">
    <property type="entry name" value="PlsC"/>
    <property type="match status" value="1"/>
</dbReference>
<feature type="binding site" evidence="22">
    <location>
        <position position="1095"/>
    </location>
    <ligand>
        <name>Na(+)</name>
        <dbReference type="ChEBI" id="CHEBI:29101"/>
        <label>1</label>
    </ligand>
</feature>
<evidence type="ECO:0000256" key="13">
    <source>
        <dbReference type="ARBA" id="ARBA00023136"/>
    </source>
</evidence>
<evidence type="ECO:0000256" key="16">
    <source>
        <dbReference type="ARBA" id="ARBA00023273"/>
    </source>
</evidence>
<evidence type="ECO:0000256" key="24">
    <source>
        <dbReference type="RuleBase" id="RU003732"/>
    </source>
</evidence>
<comment type="pathway">
    <text evidence="17">Phospholipid metabolism.</text>
</comment>
<evidence type="ECO:0000256" key="21">
    <source>
        <dbReference type="ARBA" id="ARBA00047773"/>
    </source>
</evidence>
<feature type="disulfide bond" evidence="23">
    <location>
        <begin position="858"/>
        <end position="867"/>
    </location>
</feature>
<feature type="transmembrane region" description="Helical" evidence="26">
    <location>
        <begin position="1024"/>
        <end position="1049"/>
    </location>
</feature>
<evidence type="ECO:0000256" key="3">
    <source>
        <dbReference type="ARBA" id="ARBA00005074"/>
    </source>
</evidence>
<comment type="pathway">
    <text evidence="3">Lipid metabolism; phospholipid metabolism.</text>
</comment>
<accession>L9LFP6</accession>
<dbReference type="PROSITE" id="PS50222">
    <property type="entry name" value="EF_HAND_2"/>
    <property type="match status" value="1"/>
</dbReference>
<dbReference type="GO" id="GO:0005330">
    <property type="term" value="F:dopamine:sodium symporter activity"/>
    <property type="evidence" value="ECO:0007669"/>
    <property type="project" value="InterPro"/>
</dbReference>
<reference evidence="29" key="1">
    <citation type="submission" date="2012-07" db="EMBL/GenBank/DDBJ databases">
        <title>Genome of the Chinese tree shrew, a rising model animal genetically related to primates.</title>
        <authorList>
            <person name="Zhang G."/>
            <person name="Fan Y."/>
            <person name="Yao Y."/>
            <person name="Huang Z."/>
        </authorList>
    </citation>
    <scope>NUCLEOTIDE SEQUENCE [LARGE SCALE GENOMIC DNA]</scope>
</reference>
<feature type="region of interest" description="Disordered" evidence="25">
    <location>
        <begin position="671"/>
        <end position="701"/>
    </location>
</feature>
<evidence type="ECO:0000256" key="20">
    <source>
        <dbReference type="ARBA" id="ARBA00047758"/>
    </source>
</evidence>
<keyword evidence="5 24" id="KW-0813">Transport</keyword>
<feature type="transmembrane region" description="Helical" evidence="26">
    <location>
        <begin position="1124"/>
        <end position="1149"/>
    </location>
</feature>
<dbReference type="Pfam" id="PF01553">
    <property type="entry name" value="Acyltransferase"/>
    <property type="match status" value="1"/>
</dbReference>
<comment type="subcellular location">
    <subcellularLocation>
        <location evidence="2">Cell membrane</location>
        <topology evidence="2">Multi-pass membrane protein</topology>
    </subcellularLocation>
    <subcellularLocation>
        <location evidence="1">Cell projection</location>
        <location evidence="1">Axon</location>
    </subcellularLocation>
</comment>
<dbReference type="InterPro" id="IPR037272">
    <property type="entry name" value="SNS_sf"/>
</dbReference>
<dbReference type="CDD" id="cd11514">
    <property type="entry name" value="SLC6sbd_DAT1"/>
    <property type="match status" value="1"/>
</dbReference>
<keyword evidence="10 24" id="KW-0769">Symport</keyword>
<keyword evidence="14 23" id="KW-1015">Disulfide bond</keyword>
<dbReference type="PRINTS" id="PR00176">
    <property type="entry name" value="NANEUSMPORT"/>
</dbReference>
<evidence type="ECO:0000256" key="26">
    <source>
        <dbReference type="SAM" id="Phobius"/>
    </source>
</evidence>
<evidence type="ECO:0000256" key="25">
    <source>
        <dbReference type="SAM" id="MobiDB-lite"/>
    </source>
</evidence>
<feature type="binding site" evidence="22">
    <location>
        <position position="756"/>
    </location>
    <ligand>
        <name>Na(+)</name>
        <dbReference type="ChEBI" id="CHEBI:29101"/>
        <label>1</label>
    </ligand>
</feature>
<keyword evidence="6" id="KW-1003">Cell membrane</keyword>
<dbReference type="GO" id="GO:0006865">
    <property type="term" value="P:amino acid transport"/>
    <property type="evidence" value="ECO:0007669"/>
    <property type="project" value="TreeGrafter"/>
</dbReference>
<dbReference type="UniPathway" id="UPA00085"/>
<dbReference type="PANTHER" id="PTHR11616:SF38">
    <property type="entry name" value="SODIUM-DEPENDENT DOPAMINE TRANSPORTER"/>
    <property type="match status" value="1"/>
</dbReference>
<dbReference type="PROSITE" id="PS00610">
    <property type="entry name" value="NA_NEUROTRAN_SYMP_1"/>
    <property type="match status" value="1"/>
</dbReference>
<evidence type="ECO:0000313" key="29">
    <source>
        <dbReference type="Proteomes" id="UP000011518"/>
    </source>
</evidence>
<dbReference type="eggNOG" id="KOG3659">
    <property type="taxonomic scope" value="Eukaryota"/>
</dbReference>
<evidence type="ECO:0000256" key="10">
    <source>
        <dbReference type="ARBA" id="ARBA00022847"/>
    </source>
</evidence>
<evidence type="ECO:0000256" key="9">
    <source>
        <dbReference type="ARBA" id="ARBA00022775"/>
    </source>
</evidence>
<dbReference type="SUPFAM" id="SSF69593">
    <property type="entry name" value="Glycerol-3-phosphate (1)-acyltransferase"/>
    <property type="match status" value="1"/>
</dbReference>
<comment type="function">
    <text evidence="19">Mediates sodium- and chloride-dependent transport of dopamine. Also mediates sodium- and chloride-dependent transport of norepinephrine (also known as noradrenaline). Regulator of light-dependent retinal hyaloid vessel regression, downstream of OPN5 signaling.</text>
</comment>
<evidence type="ECO:0000256" key="6">
    <source>
        <dbReference type="ARBA" id="ARBA00022475"/>
    </source>
</evidence>
<feature type="binding site" evidence="22">
    <location>
        <position position="755"/>
    </location>
    <ligand>
        <name>Na(+)</name>
        <dbReference type="ChEBI" id="CHEBI:29101"/>
        <label>1</label>
    </ligand>
</feature>
<keyword evidence="15" id="KW-0325">Glycoprotein</keyword>
<dbReference type="InParanoid" id="L9LFP6"/>
<keyword evidence="12 22" id="KW-0915">Sodium</keyword>
<evidence type="ECO:0000256" key="8">
    <source>
        <dbReference type="ARBA" id="ARBA00022723"/>
    </source>
</evidence>
<feature type="transmembrane region" description="Helical" evidence="26">
    <location>
        <begin position="1069"/>
        <end position="1095"/>
    </location>
</feature>
<dbReference type="PROSITE" id="PS50267">
    <property type="entry name" value="NA_NEUROTRAN_SYMP_3"/>
    <property type="match status" value="2"/>
</dbReference>
<evidence type="ECO:0000256" key="19">
    <source>
        <dbReference type="ARBA" id="ARBA00045868"/>
    </source>
</evidence>
<feature type="transmembrane region" description="Helical" evidence="26">
    <location>
        <begin position="819"/>
        <end position="846"/>
    </location>
</feature>
<dbReference type="InterPro" id="IPR002048">
    <property type="entry name" value="EF_hand_dom"/>
</dbReference>
<dbReference type="InterPro" id="IPR002436">
    <property type="entry name" value="Na/ntran_symport_dopamine"/>
</dbReference>
<reference evidence="29" key="2">
    <citation type="journal article" date="2013" name="Nat. Commun.">
        <title>Genome of the Chinese tree shrew.</title>
        <authorList>
            <person name="Fan Y."/>
            <person name="Huang Z.Y."/>
            <person name="Cao C.C."/>
            <person name="Chen C.S."/>
            <person name="Chen Y.X."/>
            <person name="Fan D.D."/>
            <person name="He J."/>
            <person name="Hou H.L."/>
            <person name="Hu L."/>
            <person name="Hu X.T."/>
            <person name="Jiang X.T."/>
            <person name="Lai R."/>
            <person name="Lang Y.S."/>
            <person name="Liang B."/>
            <person name="Liao S.G."/>
            <person name="Mu D."/>
            <person name="Ma Y.Y."/>
            <person name="Niu Y.Y."/>
            <person name="Sun X.Q."/>
            <person name="Xia J.Q."/>
            <person name="Xiao J."/>
            <person name="Xiong Z.Q."/>
            <person name="Xu L."/>
            <person name="Yang L."/>
            <person name="Zhang Y."/>
            <person name="Zhao W."/>
            <person name="Zhao X.D."/>
            <person name="Zheng Y.T."/>
            <person name="Zhou J.M."/>
            <person name="Zhu Y.B."/>
            <person name="Zhang G.J."/>
            <person name="Wang J."/>
            <person name="Yao Y.G."/>
        </authorList>
    </citation>
    <scope>NUCLEOTIDE SEQUENCE [LARGE SCALE GENOMIC DNA]</scope>
</reference>
<comment type="catalytic activity">
    <reaction evidence="20">
        <text>dopamine(out) + chloride(out) + Na(+)(out) = dopamine(in) + chloride(in) + Na(+)(in)</text>
        <dbReference type="Rhea" id="RHEA:70919"/>
        <dbReference type="ChEBI" id="CHEBI:17996"/>
        <dbReference type="ChEBI" id="CHEBI:29101"/>
        <dbReference type="ChEBI" id="CHEBI:59905"/>
    </reaction>
</comment>
<keyword evidence="13 26" id="KW-0472">Membrane</keyword>
<evidence type="ECO:0000259" key="27">
    <source>
        <dbReference type="PROSITE" id="PS50222"/>
    </source>
</evidence>
<keyword evidence="29" id="KW-1185">Reference proteome</keyword>
<dbReference type="InterPro" id="IPR002123">
    <property type="entry name" value="Plipid/glycerol_acylTrfase"/>
</dbReference>
<dbReference type="Gene3D" id="1.10.238.10">
    <property type="entry name" value="EF-hand"/>
    <property type="match status" value="1"/>
</dbReference>
<dbReference type="GO" id="GO:0005509">
    <property type="term" value="F:calcium ion binding"/>
    <property type="evidence" value="ECO:0007669"/>
    <property type="project" value="InterPro"/>
</dbReference>
<dbReference type="PROSITE" id="PS00754">
    <property type="entry name" value="NA_NEUROTRAN_SYMP_2"/>
    <property type="match status" value="1"/>
</dbReference>
<dbReference type="PANTHER" id="PTHR11616">
    <property type="entry name" value="SODIUM/CHLORIDE DEPENDENT TRANSPORTER"/>
    <property type="match status" value="1"/>
</dbReference>
<comment type="catalytic activity">
    <reaction evidence="21">
        <text>dopamine(out) + chloride(out) + 2 Na(+)(out) = dopamine(in) + chloride(in) + 2 Na(+)(in)</text>
        <dbReference type="Rhea" id="RHEA:70931"/>
        <dbReference type="ChEBI" id="CHEBI:17996"/>
        <dbReference type="ChEBI" id="CHEBI:29101"/>
        <dbReference type="ChEBI" id="CHEBI:59905"/>
    </reaction>
</comment>
<organism evidence="28 29">
    <name type="scientific">Tupaia chinensis</name>
    <name type="common">Chinese tree shrew</name>
    <name type="synonym">Tupaia belangeri chinensis</name>
    <dbReference type="NCBI Taxonomy" id="246437"/>
    <lineage>
        <taxon>Eukaryota</taxon>
        <taxon>Metazoa</taxon>
        <taxon>Chordata</taxon>
        <taxon>Craniata</taxon>
        <taxon>Vertebrata</taxon>
        <taxon>Euteleostomi</taxon>
        <taxon>Mammalia</taxon>
        <taxon>Eutheria</taxon>
        <taxon>Euarchontoglires</taxon>
        <taxon>Scandentia</taxon>
        <taxon>Tupaiidae</taxon>
        <taxon>Tupaia</taxon>
    </lineage>
</organism>
<feature type="transmembrane region" description="Helical" evidence="26">
    <location>
        <begin position="915"/>
        <end position="932"/>
    </location>
</feature>
<protein>
    <recommendedName>
        <fullName evidence="24">Transporter</fullName>
    </recommendedName>
</protein>
<dbReference type="GO" id="GO:0006836">
    <property type="term" value="P:neurotransmitter transport"/>
    <property type="evidence" value="ECO:0007669"/>
    <property type="project" value="UniProtKB-KW"/>
</dbReference>
<proteinExistence type="inferred from homology"/>
<evidence type="ECO:0000256" key="14">
    <source>
        <dbReference type="ARBA" id="ARBA00023157"/>
    </source>
</evidence>
<keyword evidence="11 26" id="KW-1133">Transmembrane helix</keyword>
<sequence length="1461" mass="159909">MSEQKRGNHPPSVATCGQSSAACADQSPTGPAQHCLPPQCVAVDVLLKAIMRAMWFAGGFHHVAVKGRRALPTEAAILTLAPHSSYFDAIPVTMTMSSIVMKAESRDIPIWGTLIRYIRPVFVSRSDQDSRRKTVEEIKRRAQSQGKWPQIMIFPEGTCTNRTCLITFKPGAFIPGVPIQPVVLRYPNKLVSSGPALRTAGAARHGHGKRPKQPVPAHAGLTGAAGPVVPTHALVRSTSPVATSLPVGNCSGRNQAPDTITWTWQGPGALQTLWLTLCQLHNRVEIEFLPVYSPSEEEKRSPVLYARNVRRVMAEALGISVTDYTFEDCQLALAEGQLRLPADTCLLEFARLVRGLGLKPEKLEKDLDRFSESARRRKGAKVGLSEFAAYLEVPVSDALEDMFSLFDETGRGEVDLREYVVALSVVCRPSQTLATIQLAFKASHGTHVWVRDAVTLGVSQMFGSPDGRVSEDDLSRILKTALGVAELPVTDLFRAVDTEDAGTITFANFSRFAEMCPDFAEGYLYPDKARLESCTHSPPALTPNGFCTDFSPENSDVGRKPPCGKLGSEEIPVLEKQPSPAPQRSIKAWKGHQATRIMDLLPRTELSIAAARQPTDAAANLQEEDCSSRLAEGLTRTCRYRTDKGEVALRTPHAEEELGGGLVLPHETLGVSRREHSAQPHPRAASQSPMQKPAPVKEPNATGPKEVELVLLKEQNGVQLTNSTLISPPRMPTGTQERETWGKKIDFLLSVIGFAVDLANVWRFPYLCYKNGGGAFLVPYLLFMVIAGMPLFYMELALGQFHREGAAGVWKICPLLKGVGFTVILISLYVGFFYNVIIAWALHYLFSSFTAELPWTRCNHTWNSPRCSDARAGSSSNGTGLNATFGTTPAAEYFERGVLHLHQSRGIDDLGPPRWQLTACLVLVIVLLYFSLWKGVKTSGKVVWVTATMPYVVLTALLLRGVTLPGAVDGIRAYLSVDFYRLCEASVWIDAATQVCFSLGVGFGVLIAFSSYNAFTNNCYRDALVTTAINSLTSFSSGFVVFSFLGYMAQKHSVPIGDVAKDGPGLIFIIYPEAIATLPLSSAWAVVFFIMLLTLGIDSAMGGMESVITGLVDEFQLLRRHRELFTLSVVLATFLLSLFCVTNGGIYVFTLLDHFAAGTSILFGVFVEAIGVAWFYGVGQFSDDIKQRAGRRPSLYWRLCWKLVSPCFLLFVAVVSVVTFRPPHYGTYTFPDWANMLGWAIATSSMATVPLYAAYKLCSLPGSFREFVAVVSVVTFRPPHYGTYTFPDWANMLGWAIATSSMATVPLYAAYKLCSLPGSFREKLAHAITPEKDRELVDRGEVRQFTARQNMPRLCHMLAPGLTPRGLYLRQTLSPAWLLWAMGTRQRCRLVPLFLPKRLLTASRHNGSVPGGHVGTIAVLLGHGLACRTQGSYLPLAVPAFPQRQLTLGPECPVSPTAAGV</sequence>
<feature type="binding site" evidence="22">
    <location>
        <position position="1099"/>
    </location>
    <ligand>
        <name>Na(+)</name>
        <dbReference type="ChEBI" id="CHEBI:29101"/>
        <label>1</label>
    </ligand>
</feature>
<dbReference type="GO" id="GO:0005886">
    <property type="term" value="C:plasma membrane"/>
    <property type="evidence" value="ECO:0007669"/>
    <property type="project" value="UniProtKB-SubCell"/>
</dbReference>
<dbReference type="Proteomes" id="UP000011518">
    <property type="component" value="Unassembled WGS sequence"/>
</dbReference>
<dbReference type="Pfam" id="PF00209">
    <property type="entry name" value="SNF"/>
    <property type="match status" value="2"/>
</dbReference>
<keyword evidence="9" id="KW-0532">Neurotransmitter transport</keyword>
<dbReference type="SUPFAM" id="SSF47473">
    <property type="entry name" value="EF-hand"/>
    <property type="match status" value="1"/>
</dbReference>
<feature type="binding site" evidence="22">
    <location>
        <position position="1030"/>
    </location>
    <ligand>
        <name>Na(+)</name>
        <dbReference type="ChEBI" id="CHEBI:29101"/>
        <label>1</label>
    </ligand>
</feature>
<dbReference type="SUPFAM" id="SSF161070">
    <property type="entry name" value="SNF-like"/>
    <property type="match status" value="1"/>
</dbReference>
<dbReference type="PROSITE" id="PS51257">
    <property type="entry name" value="PROKAR_LIPOPROTEIN"/>
    <property type="match status" value="1"/>
</dbReference>
<name>L9LFP6_TUPCH</name>
<dbReference type="STRING" id="246437.L9LFP6"/>
<feature type="transmembrane region" description="Helical" evidence="26">
    <location>
        <begin position="1155"/>
        <end position="1178"/>
    </location>
</feature>
<comment type="catalytic activity">
    <reaction evidence="18">
        <text>(R)-noradrenaline(out) + chloride(out) + Na(+)(out) = (R)-noradrenaline(in) + chloride(in) + Na(+)(in)</text>
        <dbReference type="Rhea" id="RHEA:70923"/>
        <dbReference type="ChEBI" id="CHEBI:17996"/>
        <dbReference type="ChEBI" id="CHEBI:29101"/>
        <dbReference type="ChEBI" id="CHEBI:72587"/>
    </reaction>
</comment>
<feature type="transmembrane region" description="Helical" evidence="26">
    <location>
        <begin position="1233"/>
        <end position="1255"/>
    </location>
</feature>
<keyword evidence="16" id="KW-0966">Cell projection</keyword>
<evidence type="ECO:0000256" key="4">
    <source>
        <dbReference type="ARBA" id="ARBA00007836"/>
    </source>
</evidence>
<evidence type="ECO:0000256" key="15">
    <source>
        <dbReference type="ARBA" id="ARBA00023180"/>
    </source>
</evidence>
<evidence type="ECO:0000313" key="28">
    <source>
        <dbReference type="EMBL" id="ELW72687.1"/>
    </source>
</evidence>
<feature type="binding site" evidence="22">
    <location>
        <position position="760"/>
    </location>
    <ligand>
        <name>Na(+)</name>
        <dbReference type="ChEBI" id="CHEBI:29101"/>
        <label>1</label>
    </ligand>
</feature>